<name>A0ABT4MZM8_GORRU</name>
<keyword evidence="2 8" id="KW-0436">Ligase</keyword>
<evidence type="ECO:0000256" key="5">
    <source>
        <dbReference type="SAM" id="MobiDB-lite"/>
    </source>
</evidence>
<feature type="compositionally biased region" description="Basic and acidic residues" evidence="5">
    <location>
        <begin position="9"/>
        <end position="23"/>
    </location>
</feature>
<dbReference type="PANTHER" id="PTHR43107:SF15">
    <property type="entry name" value="FATTY ACID TRANSPORT PROTEIN 3, ISOFORM A"/>
    <property type="match status" value="1"/>
</dbReference>
<dbReference type="InterPro" id="IPR042099">
    <property type="entry name" value="ANL_N_sf"/>
</dbReference>
<dbReference type="Pfam" id="PF13193">
    <property type="entry name" value="AMP-binding_C"/>
    <property type="match status" value="1"/>
</dbReference>
<dbReference type="InterPro" id="IPR025110">
    <property type="entry name" value="AMP-bd_C"/>
</dbReference>
<dbReference type="InterPro" id="IPR000873">
    <property type="entry name" value="AMP-dep_synth/lig_dom"/>
</dbReference>
<dbReference type="Gene3D" id="3.30.300.30">
    <property type="match status" value="1"/>
</dbReference>
<feature type="region of interest" description="Disordered" evidence="5">
    <location>
        <begin position="1"/>
        <end position="25"/>
    </location>
</feature>
<keyword evidence="3" id="KW-0547">Nucleotide-binding</keyword>
<dbReference type="SUPFAM" id="SSF56801">
    <property type="entry name" value="Acetyl-CoA synthetase-like"/>
    <property type="match status" value="1"/>
</dbReference>
<feature type="domain" description="AMP-binding enzyme C-terminal" evidence="7">
    <location>
        <begin position="485"/>
        <end position="561"/>
    </location>
</feature>
<evidence type="ECO:0000313" key="8">
    <source>
        <dbReference type="EMBL" id="MCZ4552467.1"/>
    </source>
</evidence>
<dbReference type="PROSITE" id="PS00455">
    <property type="entry name" value="AMP_BINDING"/>
    <property type="match status" value="1"/>
</dbReference>
<evidence type="ECO:0000259" key="6">
    <source>
        <dbReference type="Pfam" id="PF00501"/>
    </source>
</evidence>
<keyword evidence="9" id="KW-1185">Reference proteome</keyword>
<evidence type="ECO:0000256" key="2">
    <source>
        <dbReference type="ARBA" id="ARBA00022598"/>
    </source>
</evidence>
<accession>A0ABT4MZM8</accession>
<dbReference type="Proteomes" id="UP001067235">
    <property type="component" value="Unassembled WGS sequence"/>
</dbReference>
<dbReference type="InterPro" id="IPR045851">
    <property type="entry name" value="AMP-bd_C_sf"/>
</dbReference>
<dbReference type="EMBL" id="JAPWIE010000006">
    <property type="protein sequence ID" value="MCZ4552467.1"/>
    <property type="molecule type" value="Genomic_DNA"/>
</dbReference>
<proteinExistence type="inferred from homology"/>
<dbReference type="InterPro" id="IPR020845">
    <property type="entry name" value="AMP-binding_CS"/>
</dbReference>
<organism evidence="8 9">
    <name type="scientific">Gordonia rubripertincta</name>
    <name type="common">Rhodococcus corallinus</name>
    <dbReference type="NCBI Taxonomy" id="36822"/>
    <lineage>
        <taxon>Bacteria</taxon>
        <taxon>Bacillati</taxon>
        <taxon>Actinomycetota</taxon>
        <taxon>Actinomycetes</taxon>
        <taxon>Mycobacteriales</taxon>
        <taxon>Gordoniaceae</taxon>
        <taxon>Gordonia</taxon>
    </lineage>
</organism>
<feature type="domain" description="AMP-dependent synthetase/ligase" evidence="6">
    <location>
        <begin position="67"/>
        <end position="403"/>
    </location>
</feature>
<dbReference type="PANTHER" id="PTHR43107">
    <property type="entry name" value="LONG-CHAIN FATTY ACID TRANSPORT PROTEIN"/>
    <property type="match status" value="1"/>
</dbReference>
<evidence type="ECO:0000313" key="9">
    <source>
        <dbReference type="Proteomes" id="UP001067235"/>
    </source>
</evidence>
<evidence type="ECO:0000256" key="3">
    <source>
        <dbReference type="ARBA" id="ARBA00022741"/>
    </source>
</evidence>
<sequence>MVSKAAGKVGEHGAEEAGREESGHTVGVRDLLSGIAEMRHDLPSIARSLPALADHRRSRKMTIGKRFQQVAAAHAERPFLRFAGESISYAEANRTVNRYASLLSARGVGAGDVVAICSQNKPGIVLAMLATVKLGATAGMLNYNQHGEVLTHSLGLLKATILLVDSDVCDAFDSVPEDALPATTLSFRDLHEESAGLSERNPSITAQLPASTTAFYIFTSGTTGMPKASVMSHSRWLAAMSGIGGVGIRLREDDTMYASLPFYHNNALTVSLASVLSGGACLAIGKRFSASTFWDDIALNKATAFCYIGELCRYLLAQPPSPADREHSVRLVVGNGLRPGIWDEFTQRFGITRVVEFYSASEANIGFINMFNARKTVGFCPLPFAIVDYDPDTGEPLRGRDGRLIKLPKGAAGLLVSKISERVPFDGYTDPEASSKKVVTNAFKDGDRWFNTGDLVRGQGFSHIAFVDRLGDTFRWKGENVATTEVENVLDGSGQVAQSVVFGVAIPGTDGRAGMAAVTLGTGESLDTRALADHLSRQLPGYATPLFIRVVEELAHTSTFKSVKVALRDEGYSDTGDDEVYVFVGGTDGYAPFYDGYVDEVAAGSMPRT</sequence>
<gene>
    <name evidence="8" type="ORF">O4213_20925</name>
</gene>
<dbReference type="EC" id="6.2.1.3" evidence="8"/>
<comment type="similarity">
    <text evidence="1">Belongs to the ATP-dependent AMP-binding enzyme family.</text>
</comment>
<evidence type="ECO:0000256" key="1">
    <source>
        <dbReference type="ARBA" id="ARBA00006432"/>
    </source>
</evidence>
<evidence type="ECO:0000259" key="7">
    <source>
        <dbReference type="Pfam" id="PF13193"/>
    </source>
</evidence>
<keyword evidence="4" id="KW-0067">ATP-binding</keyword>
<comment type="caution">
    <text evidence="8">The sequence shown here is derived from an EMBL/GenBank/DDBJ whole genome shotgun (WGS) entry which is preliminary data.</text>
</comment>
<dbReference type="NCBIfam" id="NF006134">
    <property type="entry name" value="PRK08279.1"/>
    <property type="match status" value="1"/>
</dbReference>
<dbReference type="RefSeq" id="WP_301573194.1">
    <property type="nucleotide sequence ID" value="NZ_JAPWIE010000006.1"/>
</dbReference>
<evidence type="ECO:0000256" key="4">
    <source>
        <dbReference type="ARBA" id="ARBA00022840"/>
    </source>
</evidence>
<protein>
    <submittedName>
        <fullName evidence="8">Long-chain-acyl-CoA synthetase</fullName>
        <ecNumber evidence="8">6.2.1.3</ecNumber>
    </submittedName>
</protein>
<dbReference type="Pfam" id="PF00501">
    <property type="entry name" value="AMP-binding"/>
    <property type="match status" value="1"/>
</dbReference>
<dbReference type="Gene3D" id="3.40.50.12780">
    <property type="entry name" value="N-terminal domain of ligase-like"/>
    <property type="match status" value="1"/>
</dbReference>
<reference evidence="8" key="1">
    <citation type="submission" date="2022-12" db="EMBL/GenBank/DDBJ databases">
        <authorList>
            <person name="Krivoruchko A.V."/>
            <person name="Elkin A."/>
        </authorList>
    </citation>
    <scope>NUCLEOTIDE SEQUENCE</scope>
    <source>
        <strain evidence="8">IEGM 1388</strain>
    </source>
</reference>
<dbReference type="GO" id="GO:0004467">
    <property type="term" value="F:long-chain fatty acid-CoA ligase activity"/>
    <property type="evidence" value="ECO:0007669"/>
    <property type="project" value="UniProtKB-EC"/>
</dbReference>